<protein>
    <submittedName>
        <fullName evidence="2">Uncharacterized protein</fullName>
    </submittedName>
</protein>
<feature type="transmembrane region" description="Helical" evidence="1">
    <location>
        <begin position="103"/>
        <end position="122"/>
    </location>
</feature>
<evidence type="ECO:0000256" key="1">
    <source>
        <dbReference type="SAM" id="Phobius"/>
    </source>
</evidence>
<keyword evidence="1" id="KW-0472">Membrane</keyword>
<name>A0ABN6HVZ6_9FLAO</name>
<gene>
    <name evidence="2" type="ORF">KK2020170_08180</name>
</gene>
<evidence type="ECO:0000313" key="3">
    <source>
        <dbReference type="Proteomes" id="UP000825258"/>
    </source>
</evidence>
<feature type="transmembrane region" description="Helical" evidence="1">
    <location>
        <begin position="7"/>
        <end position="26"/>
    </location>
</feature>
<sequence>MISKLKSIIYLFIILLLIVYVISFLVNQIPSINEKWNQTSNSFNEIFLFFALTSLMLFIVHCLVYKKNKEQLGFVFLVTLTLKVAASFFFINKIVYSFEKYYSFIYFFIFLVIDVFLTVRLLNRKD</sequence>
<proteinExistence type="predicted"/>
<dbReference type="Proteomes" id="UP000825258">
    <property type="component" value="Chromosome"/>
</dbReference>
<keyword evidence="1" id="KW-0812">Transmembrane</keyword>
<evidence type="ECO:0000313" key="2">
    <source>
        <dbReference type="EMBL" id="BCY27950.1"/>
    </source>
</evidence>
<reference evidence="2 3" key="1">
    <citation type="submission" date="2021-06" db="EMBL/GenBank/DDBJ databases">
        <title>Whole genome sequences of Flavobacterium sp. KK2020170 and assembly.</title>
        <authorList>
            <person name="Kitahara K."/>
            <person name="Miyoshi S."/>
            <person name="Uesaka K."/>
        </authorList>
    </citation>
    <scope>NUCLEOTIDE SEQUENCE [LARGE SCALE GENOMIC DNA]</scope>
    <source>
        <strain evidence="2 3">KK2020170</strain>
    </source>
</reference>
<feature type="transmembrane region" description="Helical" evidence="1">
    <location>
        <begin position="46"/>
        <end position="65"/>
    </location>
</feature>
<dbReference type="EMBL" id="AP024749">
    <property type="protein sequence ID" value="BCY27950.1"/>
    <property type="molecule type" value="Genomic_DNA"/>
</dbReference>
<organism evidence="2 3">
    <name type="scientific">Flavobacterium okayamense</name>
    <dbReference type="NCBI Taxonomy" id="2830782"/>
    <lineage>
        <taxon>Bacteria</taxon>
        <taxon>Pseudomonadati</taxon>
        <taxon>Bacteroidota</taxon>
        <taxon>Flavobacteriia</taxon>
        <taxon>Flavobacteriales</taxon>
        <taxon>Flavobacteriaceae</taxon>
        <taxon>Flavobacterium</taxon>
    </lineage>
</organism>
<accession>A0ABN6HVZ6</accession>
<keyword evidence="3" id="KW-1185">Reference proteome</keyword>
<feature type="transmembrane region" description="Helical" evidence="1">
    <location>
        <begin position="72"/>
        <end position="91"/>
    </location>
</feature>
<keyword evidence="1" id="KW-1133">Transmembrane helix</keyword>